<evidence type="ECO:0000313" key="14">
    <source>
        <dbReference type="Proteomes" id="UP000009046"/>
    </source>
</evidence>
<reference evidence="12" key="1">
    <citation type="submission" date="2007-04" db="EMBL/GenBank/DDBJ databases">
        <title>Annotation of Pediculus humanus corporis strain USDA.</title>
        <authorList>
            <person name="Kirkness E."/>
            <person name="Hannick L."/>
            <person name="Hass B."/>
            <person name="Bruggner R."/>
            <person name="Lawson D."/>
            <person name="Bidwell S."/>
            <person name="Joardar V."/>
            <person name="Caler E."/>
            <person name="Walenz B."/>
            <person name="Inman J."/>
            <person name="Schobel S."/>
            <person name="Galinsky K."/>
            <person name="Amedeo P."/>
            <person name="Strausberg R."/>
        </authorList>
    </citation>
    <scope>NUCLEOTIDE SEQUENCE</scope>
    <source>
        <strain evidence="12">USDA</strain>
    </source>
</reference>
<dbReference type="eggNOG" id="KOG0537">
    <property type="taxonomic scope" value="Eukaryota"/>
</dbReference>
<evidence type="ECO:0000256" key="2">
    <source>
        <dbReference type="ARBA" id="ARBA00022490"/>
    </source>
</evidence>
<evidence type="ECO:0000256" key="7">
    <source>
        <dbReference type="ARBA" id="ARBA00023273"/>
    </source>
</evidence>
<evidence type="ECO:0000259" key="11">
    <source>
        <dbReference type="PROSITE" id="PS50255"/>
    </source>
</evidence>
<organism>
    <name type="scientific">Pediculus humanus subsp. corporis</name>
    <name type="common">Body louse</name>
    <dbReference type="NCBI Taxonomy" id="121224"/>
    <lineage>
        <taxon>Eukaryota</taxon>
        <taxon>Metazoa</taxon>
        <taxon>Ecdysozoa</taxon>
        <taxon>Arthropoda</taxon>
        <taxon>Hexapoda</taxon>
        <taxon>Insecta</taxon>
        <taxon>Pterygota</taxon>
        <taxon>Neoptera</taxon>
        <taxon>Paraneoptera</taxon>
        <taxon>Psocodea</taxon>
        <taxon>Troctomorpha</taxon>
        <taxon>Phthiraptera</taxon>
        <taxon>Anoplura</taxon>
        <taxon>Pediculidae</taxon>
        <taxon>Pediculus</taxon>
    </lineage>
</organism>
<dbReference type="GO" id="GO:0046872">
    <property type="term" value="F:metal ion binding"/>
    <property type="evidence" value="ECO:0007669"/>
    <property type="project" value="UniProtKB-KW"/>
</dbReference>
<evidence type="ECO:0000256" key="3">
    <source>
        <dbReference type="ARBA" id="ARBA00022617"/>
    </source>
</evidence>
<dbReference type="Proteomes" id="UP000009046">
    <property type="component" value="Unassembled WGS sequence"/>
</dbReference>
<evidence type="ECO:0000313" key="13">
    <source>
        <dbReference type="EnsemblMetazoa" id="PHUM092100-PA"/>
    </source>
</evidence>
<dbReference type="PANTHER" id="PTHR21281:SF0">
    <property type="entry name" value="CYTOCHROME B5 DOMAIN-CONTAINING PROTEIN 1"/>
    <property type="match status" value="1"/>
</dbReference>
<evidence type="ECO:0000256" key="9">
    <source>
        <dbReference type="ARBA" id="ARBA00040649"/>
    </source>
</evidence>
<feature type="domain" description="Cytochrome b5 heme-binding" evidence="11">
    <location>
        <begin position="25"/>
        <end position="94"/>
    </location>
</feature>
<dbReference type="PANTHER" id="PTHR21281">
    <property type="entry name" value="CYTOCHROME B5 DOMAIN-CONTAINING PROTEIN 1"/>
    <property type="match status" value="1"/>
</dbReference>
<keyword evidence="2" id="KW-0963">Cytoplasm</keyword>
<evidence type="ECO:0000256" key="5">
    <source>
        <dbReference type="ARBA" id="ARBA00023004"/>
    </source>
</evidence>
<gene>
    <name evidence="13" type="primary">8237997</name>
    <name evidence="12" type="ORF">Phum_PHUM092100</name>
</gene>
<keyword evidence="3" id="KW-0349">Heme</keyword>
<dbReference type="InterPro" id="IPR036400">
    <property type="entry name" value="Cyt_B5-like_heme/steroid_sf"/>
</dbReference>
<dbReference type="CTD" id="8237997"/>
<evidence type="ECO:0000313" key="12">
    <source>
        <dbReference type="EMBL" id="EEB11151.1"/>
    </source>
</evidence>
<dbReference type="STRING" id="121224.E0VCP5"/>
<dbReference type="FunCoup" id="E0VCP5">
    <property type="interactions" value="1"/>
</dbReference>
<dbReference type="InParanoid" id="E0VCP5"/>
<keyword evidence="4" id="KW-0479">Metal-binding</keyword>
<dbReference type="Gene3D" id="3.10.120.10">
    <property type="entry name" value="Cytochrome b5-like heme/steroid binding domain"/>
    <property type="match status" value="1"/>
</dbReference>
<protein>
    <recommendedName>
        <fullName evidence="9">Cytochrome b5 domain-containing protein 1</fullName>
    </recommendedName>
</protein>
<evidence type="ECO:0000256" key="8">
    <source>
        <dbReference type="ARBA" id="ARBA00038168"/>
    </source>
</evidence>
<dbReference type="SMART" id="SM01117">
    <property type="entry name" value="Cyt-b5"/>
    <property type="match status" value="1"/>
</dbReference>
<dbReference type="EMBL" id="AAZO01001098">
    <property type="status" value="NOT_ANNOTATED_CDS"/>
    <property type="molecule type" value="Genomic_DNA"/>
</dbReference>
<dbReference type="VEuPathDB" id="VectorBase:PHUM092100"/>
<dbReference type="AlphaFoldDB" id="E0VCP5"/>
<dbReference type="PROSITE" id="PS50255">
    <property type="entry name" value="CYTOCHROME_B5_2"/>
    <property type="match status" value="1"/>
</dbReference>
<evidence type="ECO:0000256" key="4">
    <source>
        <dbReference type="ARBA" id="ARBA00022723"/>
    </source>
</evidence>
<dbReference type="HOGENOM" id="CLU_081983_0_0_1"/>
<comment type="subcellular location">
    <subcellularLocation>
        <location evidence="1">Cytoplasm</location>
        <location evidence="1">Cytoskeleton</location>
        <location evidence="1">Cilium axoneme</location>
    </subcellularLocation>
</comment>
<keyword evidence="5" id="KW-0408">Iron</keyword>
<comment type="function">
    <text evidence="10">Radial spoke stalk protein that binds heme under oxidizing conditions. Required for the coordinated beating of multiple cilia maybe by functioning in a redox signaling pathway.</text>
</comment>
<dbReference type="OMA" id="DLTHFFH"/>
<accession>E0VCP5</accession>
<evidence type="ECO:0000256" key="10">
    <source>
        <dbReference type="ARBA" id="ARBA00046139"/>
    </source>
</evidence>
<keyword evidence="6" id="KW-0206">Cytoskeleton</keyword>
<dbReference type="EMBL" id="DS235060">
    <property type="protein sequence ID" value="EEB11151.1"/>
    <property type="molecule type" value="Genomic_DNA"/>
</dbReference>
<dbReference type="GeneID" id="8237997"/>
<keyword evidence="7" id="KW-0966">Cell projection</keyword>
<dbReference type="InterPro" id="IPR052320">
    <property type="entry name" value="Cytochrome_b5_domain"/>
</dbReference>
<evidence type="ECO:0000256" key="6">
    <source>
        <dbReference type="ARBA" id="ARBA00023212"/>
    </source>
</evidence>
<name>E0VCP5_PEDHC</name>
<dbReference type="EnsemblMetazoa" id="PHUM092100-RA">
    <property type="protein sequence ID" value="PHUM092100-PA"/>
    <property type="gene ID" value="PHUM092100"/>
</dbReference>
<comment type="similarity">
    <text evidence="8">Belongs to the cytochrome b5 family.</text>
</comment>
<reference evidence="13" key="3">
    <citation type="submission" date="2021-02" db="UniProtKB">
        <authorList>
            <consortium name="EnsemblMetazoa"/>
        </authorList>
    </citation>
    <scope>IDENTIFICATION</scope>
    <source>
        <strain evidence="13">USDA</strain>
    </source>
</reference>
<dbReference type="RefSeq" id="XP_002423889.1">
    <property type="nucleotide sequence ID" value="XM_002423844.1"/>
</dbReference>
<keyword evidence="14" id="KW-1185">Reference proteome</keyword>
<evidence type="ECO:0000256" key="1">
    <source>
        <dbReference type="ARBA" id="ARBA00004430"/>
    </source>
</evidence>
<dbReference type="InterPro" id="IPR001199">
    <property type="entry name" value="Cyt_B5-like_heme/steroid-bd"/>
</dbReference>
<sequence length="245" mass="28853">MEKEQKNEKKKDEGEKEVERNEFGLRYYLPTDVILHNKPEDCWVSFLGKVCDVTPIVKEYENEKEVKPLLAHAGKDISHWFDKRTQDIKYMIHPVTGVKVPYCPHGPIPHVHPQVPSTKWQPLPGVKRPYDGLPWWRNKKYVVGLLSKNPRPLKIVNTAVPESHRNSLAWVAAEENLYQILERLLPRNSHIKSYTFKFEGEKLNMRKTLEENEIYDERRKFGELGMPENCYIPAIQLYYNDDLTK</sequence>
<reference evidence="12" key="2">
    <citation type="submission" date="2007-04" db="EMBL/GenBank/DDBJ databases">
        <title>The genome of the human body louse.</title>
        <authorList>
            <consortium name="The Human Body Louse Genome Consortium"/>
            <person name="Kirkness E."/>
            <person name="Walenz B."/>
            <person name="Hass B."/>
            <person name="Bruggner R."/>
            <person name="Strausberg R."/>
        </authorList>
    </citation>
    <scope>NUCLEOTIDE SEQUENCE</scope>
    <source>
        <strain evidence="12">USDA</strain>
    </source>
</reference>
<dbReference type="OrthoDB" id="260091at2759"/>
<proteinExistence type="inferred from homology"/>
<dbReference type="GO" id="GO:0005930">
    <property type="term" value="C:axoneme"/>
    <property type="evidence" value="ECO:0007669"/>
    <property type="project" value="UniProtKB-SubCell"/>
</dbReference>
<dbReference type="KEGG" id="phu:Phum_PHUM092100"/>
<dbReference type="SUPFAM" id="SSF55856">
    <property type="entry name" value="Cytochrome b5-like heme/steroid binding domain"/>
    <property type="match status" value="1"/>
</dbReference>
<dbReference type="Pfam" id="PF00173">
    <property type="entry name" value="Cyt-b5"/>
    <property type="match status" value="1"/>
</dbReference>